<organism evidence="1">
    <name type="scientific">Rhizophora mucronata</name>
    <name type="common">Asiatic mangrove</name>
    <dbReference type="NCBI Taxonomy" id="61149"/>
    <lineage>
        <taxon>Eukaryota</taxon>
        <taxon>Viridiplantae</taxon>
        <taxon>Streptophyta</taxon>
        <taxon>Embryophyta</taxon>
        <taxon>Tracheophyta</taxon>
        <taxon>Spermatophyta</taxon>
        <taxon>Magnoliopsida</taxon>
        <taxon>eudicotyledons</taxon>
        <taxon>Gunneridae</taxon>
        <taxon>Pentapetalae</taxon>
        <taxon>rosids</taxon>
        <taxon>fabids</taxon>
        <taxon>Malpighiales</taxon>
        <taxon>Rhizophoraceae</taxon>
        <taxon>Rhizophora</taxon>
    </lineage>
</organism>
<dbReference type="AlphaFoldDB" id="A0A2P2N6U0"/>
<accession>A0A2P2N6U0</accession>
<evidence type="ECO:0000313" key="1">
    <source>
        <dbReference type="EMBL" id="MBX38160.1"/>
    </source>
</evidence>
<reference evidence="1" key="1">
    <citation type="submission" date="2018-02" db="EMBL/GenBank/DDBJ databases">
        <title>Rhizophora mucronata_Transcriptome.</title>
        <authorList>
            <person name="Meera S.P."/>
            <person name="Sreeshan A."/>
            <person name="Augustine A."/>
        </authorList>
    </citation>
    <scope>NUCLEOTIDE SEQUENCE</scope>
    <source>
        <tissue evidence="1">Leaf</tissue>
    </source>
</reference>
<sequence length="25" mass="3010">MFLPMNSVVARKTIFVVTCRTYWVF</sequence>
<protein>
    <submittedName>
        <fullName evidence="1">Uncharacterized protein</fullName>
    </submittedName>
</protein>
<name>A0A2P2N6U0_RHIMU</name>
<proteinExistence type="predicted"/>
<dbReference type="EMBL" id="GGEC01057676">
    <property type="protein sequence ID" value="MBX38160.1"/>
    <property type="molecule type" value="Transcribed_RNA"/>
</dbReference>